<comment type="caution">
    <text evidence="1">The sequence shown here is derived from an EMBL/GenBank/DDBJ whole genome shotgun (WGS) entry which is preliminary data.</text>
</comment>
<protein>
    <submittedName>
        <fullName evidence="1">Uncharacterized protein</fullName>
    </submittedName>
</protein>
<evidence type="ECO:0000313" key="1">
    <source>
        <dbReference type="EMBL" id="KAK9321927.1"/>
    </source>
</evidence>
<keyword evidence="2" id="KW-1185">Reference proteome</keyword>
<reference evidence="2" key="1">
    <citation type="journal article" date="2024" name="Front. Bioeng. Biotechnol.">
        <title>Genome-scale model development and genomic sequencing of the oleaginous clade Lipomyces.</title>
        <authorList>
            <person name="Czajka J.J."/>
            <person name="Han Y."/>
            <person name="Kim J."/>
            <person name="Mondo S.J."/>
            <person name="Hofstad B.A."/>
            <person name="Robles A."/>
            <person name="Haridas S."/>
            <person name="Riley R."/>
            <person name="LaButti K."/>
            <person name="Pangilinan J."/>
            <person name="Andreopoulos W."/>
            <person name="Lipzen A."/>
            <person name="Yan J."/>
            <person name="Wang M."/>
            <person name="Ng V."/>
            <person name="Grigoriev I.V."/>
            <person name="Spatafora J.W."/>
            <person name="Magnuson J.K."/>
            <person name="Baker S.E."/>
            <person name="Pomraning K.R."/>
        </authorList>
    </citation>
    <scope>NUCLEOTIDE SEQUENCE [LARGE SCALE GENOMIC DNA]</scope>
    <source>
        <strain evidence="2">CBS 10300</strain>
    </source>
</reference>
<organism evidence="1 2">
    <name type="scientific">Lipomyces orientalis</name>
    <dbReference type="NCBI Taxonomy" id="1233043"/>
    <lineage>
        <taxon>Eukaryota</taxon>
        <taxon>Fungi</taxon>
        <taxon>Dikarya</taxon>
        <taxon>Ascomycota</taxon>
        <taxon>Saccharomycotina</taxon>
        <taxon>Lipomycetes</taxon>
        <taxon>Lipomycetales</taxon>
        <taxon>Lipomycetaceae</taxon>
        <taxon>Lipomyces</taxon>
    </lineage>
</organism>
<name>A0ACC3TM27_9ASCO</name>
<accession>A0ACC3TM27</accession>
<proteinExistence type="predicted"/>
<dbReference type="EMBL" id="MU970087">
    <property type="protein sequence ID" value="KAK9321927.1"/>
    <property type="molecule type" value="Genomic_DNA"/>
</dbReference>
<dbReference type="Proteomes" id="UP001489719">
    <property type="component" value="Unassembled WGS sequence"/>
</dbReference>
<evidence type="ECO:0000313" key="2">
    <source>
        <dbReference type="Proteomes" id="UP001489719"/>
    </source>
</evidence>
<sequence>MANSAIIEQRHNRWPAVRVALSSFSPPPPPPPPPPGRQGSDTNSLPQQDRTESQTLSGDPSSASLRMTKCQRLHVGIEDQWQLQKQQNAKLGGKEDCASRSEGPRSTIRAKHKKKLSQKQRKAIVASESEAGRAAVCEHCILRQEEGNIIPWTASMLTAASSTKADISVSEPDVSFAEALSAVSHREPGKALVRQMRHVEEEQRVQTGKMERERRSRNRERRSRRSAGLQQAPDSSNFHLHRSVFEQASKEINITSDLSNLSLWDTPVISSSIMASSAICSPSSADRCLHIAELLDIIAEYVYDNGSSRAAFAASLSFMLVCKRFTLVMFRKLASIRFFDTFYIVGRERFDENYAYCLRHLRFRDSYLAKFDDETNSTKYVDQNMIIYSRYGLIRLRQASFPKLKTLEICEPGSLGMVLAAPLAPSLQEIITRSPVLLSDGCIMQISEFYCRLRRIEIANPGIPLQHHEMDFSTGFTDKAFLHLLTRVRFTLEELVLYHPKAADAKQRVLDRRIMAPRLYSLSLAALSSMPRLKILETFAISEKRYVRDHNIFHGGRPVFNEFFNMAHTLGLPESVAKEDYSGAVYAHRFHSRPSDEWRVRASISTMESTAGLLSTPGAILASRRTSTSSTSTLSSPASSSVSTFGSDQNDSSPLISETQSHHNPVDSANVIPVKGFLSFETVVHRKQFFSSLESLKLVSHTAEFVLAFLCMFPGGRKGLEHDDSRNDQDEEMAGTTLRHLEITFIIGSELERFLMRACNLSWNDGDVMQWERMHVLRGLECLKLNVIGACALRSQDSPQVFVARETIDMFEMEFPHVNLLLTSRVNIIDEFSDSKD</sequence>
<gene>
    <name evidence="1" type="ORF">V1517DRAFT_157762</name>
</gene>